<dbReference type="GO" id="GO:0016020">
    <property type="term" value="C:membrane"/>
    <property type="evidence" value="ECO:0007669"/>
    <property type="project" value="TreeGrafter"/>
</dbReference>
<evidence type="ECO:0000256" key="1">
    <source>
        <dbReference type="ARBA" id="ARBA00022448"/>
    </source>
</evidence>
<organism evidence="3 4">
    <name type="scientific">Ceraceosorus bombacis</name>
    <dbReference type="NCBI Taxonomy" id="401625"/>
    <lineage>
        <taxon>Eukaryota</taxon>
        <taxon>Fungi</taxon>
        <taxon>Dikarya</taxon>
        <taxon>Basidiomycota</taxon>
        <taxon>Ustilaginomycotina</taxon>
        <taxon>Exobasidiomycetes</taxon>
        <taxon>Ceraceosorales</taxon>
        <taxon>Ceraceosoraceae</taxon>
        <taxon>Ceraceosorus</taxon>
    </lineage>
</organism>
<accession>A0A0P1BSI5</accession>
<sequence>MPTYFDTVKKSYADVPITEEGVDTSTFLEATDGLVKLFDLLGSSAFAIVQSDMKGNVGKIRDRLLSSPGNSHSLQLLVKNEGAPGDKNRTATQGLMWLLRGLDFTAQALRRSVNNKGEELSVSFTKAYENSLRQHHNFVVKGAFSLAMKACPYRTDFYAKLGSPPEHVDQELRRWLDALELIVKQLQDFYVAGNYGKGF</sequence>
<dbReference type="Gene3D" id="1.10.3520.10">
    <property type="entry name" value="Glycolipid transfer protein"/>
    <property type="match status" value="1"/>
</dbReference>
<dbReference type="GO" id="GO:1902387">
    <property type="term" value="F:ceramide 1-phosphate binding"/>
    <property type="evidence" value="ECO:0007669"/>
    <property type="project" value="TreeGrafter"/>
</dbReference>
<dbReference type="GO" id="GO:1902388">
    <property type="term" value="F:ceramide 1-phosphate transfer activity"/>
    <property type="evidence" value="ECO:0007669"/>
    <property type="project" value="TreeGrafter"/>
</dbReference>
<name>A0A0P1BSI5_9BASI</name>
<evidence type="ECO:0000259" key="2">
    <source>
        <dbReference type="Pfam" id="PF08718"/>
    </source>
</evidence>
<keyword evidence="1" id="KW-0813">Transport</keyword>
<dbReference type="GO" id="GO:0005829">
    <property type="term" value="C:cytosol"/>
    <property type="evidence" value="ECO:0007669"/>
    <property type="project" value="TreeGrafter"/>
</dbReference>
<dbReference type="AlphaFoldDB" id="A0A0P1BSI5"/>
<evidence type="ECO:0000313" key="3">
    <source>
        <dbReference type="EMBL" id="CEH19470.1"/>
    </source>
</evidence>
<feature type="domain" description="Glycolipid transfer protein" evidence="2">
    <location>
        <begin position="22"/>
        <end position="162"/>
    </location>
</feature>
<dbReference type="EMBL" id="CCYA01000389">
    <property type="protein sequence ID" value="CEH19470.1"/>
    <property type="molecule type" value="Genomic_DNA"/>
</dbReference>
<dbReference type="Proteomes" id="UP000054845">
    <property type="component" value="Unassembled WGS sequence"/>
</dbReference>
<protein>
    <submittedName>
        <fullName evidence="3">Glycolipid transfer protein</fullName>
    </submittedName>
</protein>
<reference evidence="3 4" key="1">
    <citation type="submission" date="2014-09" db="EMBL/GenBank/DDBJ databases">
        <authorList>
            <person name="Magalhaes I.L.F."/>
            <person name="Oliveira U."/>
            <person name="Santos F.R."/>
            <person name="Vidigal T.H.D.A."/>
            <person name="Brescovit A.D."/>
            <person name="Santos A.J."/>
        </authorList>
    </citation>
    <scope>NUCLEOTIDE SEQUENCE [LARGE SCALE GENOMIC DNA]</scope>
</reference>
<dbReference type="InterPro" id="IPR014830">
    <property type="entry name" value="Glycolipid_transfer_prot_dom"/>
</dbReference>
<dbReference type="SUPFAM" id="SSF110004">
    <property type="entry name" value="Glycolipid transfer protein, GLTP"/>
    <property type="match status" value="1"/>
</dbReference>
<dbReference type="PANTHER" id="PTHR10219:SF25">
    <property type="entry name" value="PLECKSTRIN HOMOLOGY DOMAIN-CONTAINING FAMILY A MEMBER 8"/>
    <property type="match status" value="1"/>
</dbReference>
<dbReference type="PANTHER" id="PTHR10219">
    <property type="entry name" value="GLYCOLIPID TRANSFER PROTEIN-RELATED"/>
    <property type="match status" value="1"/>
</dbReference>
<dbReference type="OrthoDB" id="205255at2759"/>
<evidence type="ECO:0000313" key="4">
    <source>
        <dbReference type="Proteomes" id="UP000054845"/>
    </source>
</evidence>
<keyword evidence="4" id="KW-1185">Reference proteome</keyword>
<dbReference type="InterPro" id="IPR036497">
    <property type="entry name" value="GLTP_sf"/>
</dbReference>
<proteinExistence type="predicted"/>
<dbReference type="FunFam" id="1.10.3520.10:FF:000001">
    <property type="entry name" value="Pleckstrin domain-containing family A member 8"/>
    <property type="match status" value="1"/>
</dbReference>
<dbReference type="Pfam" id="PF08718">
    <property type="entry name" value="GLTP"/>
    <property type="match status" value="1"/>
</dbReference>
<dbReference type="STRING" id="401625.A0A0P1BSI5"/>